<dbReference type="CDD" id="cd00371">
    <property type="entry name" value="HMA"/>
    <property type="match status" value="1"/>
</dbReference>
<dbReference type="AlphaFoldDB" id="A0A6J4P6R5"/>
<keyword evidence="1" id="KW-0378">Hydrolase</keyword>
<proteinExistence type="predicted"/>
<dbReference type="GO" id="GO:0016787">
    <property type="term" value="F:hydrolase activity"/>
    <property type="evidence" value="ECO:0007669"/>
    <property type="project" value="UniProtKB-KW"/>
</dbReference>
<sequence>MRLVCSAGQDEVLGRVRGVEDASVNLATEKANVGYDPVDEPGFYELHFWAFAYNAPWSRWRQELSSRPLRCC</sequence>
<dbReference type="EMBL" id="CADCUZ010000030">
    <property type="protein sequence ID" value="CAA9401722.1"/>
    <property type="molecule type" value="Genomic_DNA"/>
</dbReference>
<dbReference type="InterPro" id="IPR006121">
    <property type="entry name" value="HMA_dom"/>
</dbReference>
<accession>A0A6J4P6R5</accession>
<protein>
    <submittedName>
        <fullName evidence="1">Lead, cadmium, zinc and mercury transporting ATPase Copper-translocating P-type ATPase</fullName>
        <ecNumber evidence="1">3.6.3.3</ecNumber>
        <ecNumber evidence="1">3.6.3.4</ecNumber>
        <ecNumber evidence="1">3.6.3.5</ecNumber>
    </submittedName>
</protein>
<dbReference type="GO" id="GO:0046872">
    <property type="term" value="F:metal ion binding"/>
    <property type="evidence" value="ECO:0007669"/>
    <property type="project" value="InterPro"/>
</dbReference>
<reference evidence="1" key="1">
    <citation type="submission" date="2020-02" db="EMBL/GenBank/DDBJ databases">
        <authorList>
            <person name="Meier V. D."/>
        </authorList>
    </citation>
    <scope>NUCLEOTIDE SEQUENCE</scope>
    <source>
        <strain evidence="1">AVDCRST_MAG55</strain>
    </source>
</reference>
<dbReference type="EC" id="3.6.3.5" evidence="1"/>
<organism evidence="1">
    <name type="scientific">uncultured Rubrobacteraceae bacterium</name>
    <dbReference type="NCBI Taxonomy" id="349277"/>
    <lineage>
        <taxon>Bacteria</taxon>
        <taxon>Bacillati</taxon>
        <taxon>Actinomycetota</taxon>
        <taxon>Rubrobacteria</taxon>
        <taxon>Rubrobacterales</taxon>
        <taxon>Rubrobacteraceae</taxon>
        <taxon>environmental samples</taxon>
    </lineage>
</organism>
<gene>
    <name evidence="1" type="ORF">AVDCRST_MAG55-702</name>
</gene>
<dbReference type="Gene3D" id="3.30.70.100">
    <property type="match status" value="1"/>
</dbReference>
<dbReference type="EC" id="3.6.3.3" evidence="1"/>
<name>A0A6J4P6R5_9ACTN</name>
<evidence type="ECO:0000313" key="1">
    <source>
        <dbReference type="EMBL" id="CAA9401722.1"/>
    </source>
</evidence>
<dbReference type="EC" id="3.6.3.4" evidence="1"/>